<evidence type="ECO:0000256" key="1">
    <source>
        <dbReference type="SAM" id="Phobius"/>
    </source>
</evidence>
<dbReference type="InterPro" id="IPR050796">
    <property type="entry name" value="SCF_F-box_component"/>
</dbReference>
<accession>A0A835MDM8</accession>
<name>A0A835MDM8_9MAGN</name>
<reference evidence="3 4" key="1">
    <citation type="submission" date="2020-10" db="EMBL/GenBank/DDBJ databases">
        <title>The Coptis chinensis genome and diversification of protoberbering-type alkaloids.</title>
        <authorList>
            <person name="Wang B."/>
            <person name="Shu S."/>
            <person name="Song C."/>
            <person name="Liu Y."/>
        </authorList>
    </citation>
    <scope>NUCLEOTIDE SEQUENCE [LARGE SCALE GENOMIC DNA]</scope>
    <source>
        <strain evidence="3">HL-2020</strain>
        <tissue evidence="3">Leaf</tissue>
    </source>
</reference>
<dbReference type="EMBL" id="JADFTS010000001">
    <property type="protein sequence ID" value="KAF9625807.1"/>
    <property type="molecule type" value="Genomic_DNA"/>
</dbReference>
<dbReference type="NCBIfam" id="TIGR01640">
    <property type="entry name" value="F_box_assoc_1"/>
    <property type="match status" value="1"/>
</dbReference>
<comment type="caution">
    <text evidence="3">The sequence shown here is derived from an EMBL/GenBank/DDBJ whole genome shotgun (WGS) entry which is preliminary data.</text>
</comment>
<keyword evidence="1" id="KW-0812">Transmembrane</keyword>
<gene>
    <name evidence="3" type="ORF">IFM89_027139</name>
</gene>
<dbReference type="OrthoDB" id="591557at2759"/>
<dbReference type="InterPro" id="IPR006527">
    <property type="entry name" value="F-box-assoc_dom_typ1"/>
</dbReference>
<sequence>MEAEIYSLAKNSWRVIQPMAYTFDAENAENRKGIFFNGVLHWVGTPCPTEESGCDLATTKYVIAFDTQSEEFRTVVQLPPDVPKGFCCIQLAVLDRRLCLVCNFDFEDVLKFEVWVMKDYGLKESWVKLYTITGFDHPYITNTGKFITNESYLYDPKVLKELLDGVTLLTKGYTVEERQKRGGLWRKEVSNPTTFSNVEDMQSANGDKSLLCTNGFRGRWLKTSLDFVFALSFSYESLKLYLLHRWGGLWHPSLLGGVMGTMLCLFGAMASGMYAGQGPSLRRITTSPNVLIQS</sequence>
<feature type="domain" description="F-box associated beta-propeller type 1" evidence="2">
    <location>
        <begin position="2"/>
        <end position="155"/>
    </location>
</feature>
<dbReference type="InterPro" id="IPR017451">
    <property type="entry name" value="F-box-assoc_interact_dom"/>
</dbReference>
<protein>
    <recommendedName>
        <fullName evidence="2">F-box associated beta-propeller type 1 domain-containing protein</fullName>
    </recommendedName>
</protein>
<dbReference type="Pfam" id="PF07734">
    <property type="entry name" value="FBA_1"/>
    <property type="match status" value="1"/>
</dbReference>
<organism evidence="3 4">
    <name type="scientific">Coptis chinensis</name>
    <dbReference type="NCBI Taxonomy" id="261450"/>
    <lineage>
        <taxon>Eukaryota</taxon>
        <taxon>Viridiplantae</taxon>
        <taxon>Streptophyta</taxon>
        <taxon>Embryophyta</taxon>
        <taxon>Tracheophyta</taxon>
        <taxon>Spermatophyta</taxon>
        <taxon>Magnoliopsida</taxon>
        <taxon>Ranunculales</taxon>
        <taxon>Ranunculaceae</taxon>
        <taxon>Coptidoideae</taxon>
        <taxon>Coptis</taxon>
    </lineage>
</organism>
<evidence type="ECO:0000313" key="4">
    <source>
        <dbReference type="Proteomes" id="UP000631114"/>
    </source>
</evidence>
<dbReference type="PANTHER" id="PTHR31672:SF13">
    <property type="entry name" value="F-BOX PROTEIN CPR30-LIKE"/>
    <property type="match status" value="1"/>
</dbReference>
<feature type="transmembrane region" description="Helical" evidence="1">
    <location>
        <begin position="254"/>
        <end position="275"/>
    </location>
</feature>
<evidence type="ECO:0000313" key="3">
    <source>
        <dbReference type="EMBL" id="KAF9625807.1"/>
    </source>
</evidence>
<evidence type="ECO:0000259" key="2">
    <source>
        <dbReference type="Pfam" id="PF07734"/>
    </source>
</evidence>
<keyword evidence="4" id="KW-1185">Reference proteome</keyword>
<dbReference type="AlphaFoldDB" id="A0A835MDM8"/>
<keyword evidence="1" id="KW-0472">Membrane</keyword>
<dbReference type="PANTHER" id="PTHR31672">
    <property type="entry name" value="BNACNNG10540D PROTEIN"/>
    <property type="match status" value="1"/>
</dbReference>
<dbReference type="Proteomes" id="UP000631114">
    <property type="component" value="Unassembled WGS sequence"/>
</dbReference>
<proteinExistence type="predicted"/>
<keyword evidence="1" id="KW-1133">Transmembrane helix</keyword>